<keyword evidence="3" id="KW-1185">Reference proteome</keyword>
<evidence type="ECO:0000313" key="2">
    <source>
        <dbReference type="Ensembl" id="ENSECAP00000068111.1"/>
    </source>
</evidence>
<keyword evidence="1" id="KW-1133">Transmembrane helix</keyword>
<feature type="transmembrane region" description="Helical" evidence="1">
    <location>
        <begin position="68"/>
        <end position="95"/>
    </location>
</feature>
<keyword evidence="1" id="KW-0472">Membrane</keyword>
<reference evidence="2 3" key="1">
    <citation type="journal article" date="2009" name="Science">
        <title>Genome sequence, comparative analysis, and population genetics of the domestic horse.</title>
        <authorList>
            <consortium name="Broad Institute Genome Sequencing Platform"/>
            <consortium name="Broad Institute Whole Genome Assembly Team"/>
            <person name="Wade C.M."/>
            <person name="Giulotto E."/>
            <person name="Sigurdsson S."/>
            <person name="Zoli M."/>
            <person name="Gnerre S."/>
            <person name="Imsland F."/>
            <person name="Lear T.L."/>
            <person name="Adelson D.L."/>
            <person name="Bailey E."/>
            <person name="Bellone R.R."/>
            <person name="Bloecker H."/>
            <person name="Distl O."/>
            <person name="Edgar R.C."/>
            <person name="Garber M."/>
            <person name="Leeb T."/>
            <person name="Mauceli E."/>
            <person name="MacLeod J.N."/>
            <person name="Penedo M.C.T."/>
            <person name="Raison J.M."/>
            <person name="Sharpe T."/>
            <person name="Vogel J."/>
            <person name="Andersson L."/>
            <person name="Antczak D.F."/>
            <person name="Biagi T."/>
            <person name="Binns M.M."/>
            <person name="Chowdhary B.P."/>
            <person name="Coleman S.J."/>
            <person name="Della Valle G."/>
            <person name="Fryc S."/>
            <person name="Guerin G."/>
            <person name="Hasegawa T."/>
            <person name="Hill E.W."/>
            <person name="Jurka J."/>
            <person name="Kiialainen A."/>
            <person name="Lindgren G."/>
            <person name="Liu J."/>
            <person name="Magnani E."/>
            <person name="Mickelson J.R."/>
            <person name="Murray J."/>
            <person name="Nergadze S.G."/>
            <person name="Onofrio R."/>
            <person name="Pedroni S."/>
            <person name="Piras M.F."/>
            <person name="Raudsepp T."/>
            <person name="Rocchi M."/>
            <person name="Roeed K.H."/>
            <person name="Ryder O.A."/>
            <person name="Searle S."/>
            <person name="Skow L."/>
            <person name="Swinburne J.E."/>
            <person name="Syvaenen A.C."/>
            <person name="Tozaki T."/>
            <person name="Valberg S.J."/>
            <person name="Vaudin M."/>
            <person name="White J.R."/>
            <person name="Zody M.C."/>
            <person name="Lander E.S."/>
            <person name="Lindblad-Toh K."/>
        </authorList>
    </citation>
    <scope>NUCLEOTIDE SEQUENCE [LARGE SCALE GENOMIC DNA]</scope>
    <source>
        <strain evidence="2 3">Thoroughbred</strain>
    </source>
</reference>
<dbReference type="AlphaFoldDB" id="A0A9L0RZT0"/>
<reference evidence="2" key="3">
    <citation type="submission" date="2025-09" db="UniProtKB">
        <authorList>
            <consortium name="Ensembl"/>
        </authorList>
    </citation>
    <scope>IDENTIFICATION</scope>
    <source>
        <strain evidence="2">Thoroughbred</strain>
    </source>
</reference>
<evidence type="ECO:0000256" key="1">
    <source>
        <dbReference type="SAM" id="Phobius"/>
    </source>
</evidence>
<evidence type="ECO:0000313" key="3">
    <source>
        <dbReference type="Proteomes" id="UP000002281"/>
    </source>
</evidence>
<dbReference type="Ensembl" id="ENSECAT00000115851.1">
    <property type="protein sequence ID" value="ENSECAP00000068111.1"/>
    <property type="gene ID" value="ENSECAG00000044148.1"/>
</dbReference>
<dbReference type="GeneTree" id="ENSGT01140000285118"/>
<reference evidence="2" key="2">
    <citation type="submission" date="2025-08" db="UniProtKB">
        <authorList>
            <consortium name="Ensembl"/>
        </authorList>
    </citation>
    <scope>IDENTIFICATION</scope>
    <source>
        <strain evidence="2">Thoroughbred</strain>
    </source>
</reference>
<organism evidence="2 3">
    <name type="scientific">Equus caballus</name>
    <name type="common">Horse</name>
    <dbReference type="NCBI Taxonomy" id="9796"/>
    <lineage>
        <taxon>Eukaryota</taxon>
        <taxon>Metazoa</taxon>
        <taxon>Chordata</taxon>
        <taxon>Craniata</taxon>
        <taxon>Vertebrata</taxon>
        <taxon>Euteleostomi</taxon>
        <taxon>Mammalia</taxon>
        <taxon>Eutheria</taxon>
        <taxon>Laurasiatheria</taxon>
        <taxon>Perissodactyla</taxon>
        <taxon>Equidae</taxon>
        <taxon>Equus</taxon>
    </lineage>
</organism>
<accession>A0A9L0RZT0</accession>
<keyword evidence="1" id="KW-0812">Transmembrane</keyword>
<proteinExistence type="predicted"/>
<sequence>MGVQISLQDLDFISFGPIARSGIAGLHSSSIFNFLRNFHTIFCSGCTNLYSHQQCIRVPFSPHPRQDLFLIFLVIVILTSVERYLIEVLVFISLISDLEHLFMYLLLIFMSSLEKCLFSSSPHFLMNCLFLLLSCMTSLYFLDIDSLSAI</sequence>
<dbReference type="Proteomes" id="UP000002281">
    <property type="component" value="Chromosome 1"/>
</dbReference>
<name>A0A9L0RZT0_HORSE</name>
<feature type="transmembrane region" description="Helical" evidence="1">
    <location>
        <begin position="124"/>
        <end position="142"/>
    </location>
</feature>
<protein>
    <submittedName>
        <fullName evidence="2">Uncharacterized protein</fullName>
    </submittedName>
</protein>